<feature type="compositionally biased region" description="Basic and acidic residues" evidence="1">
    <location>
        <begin position="711"/>
        <end position="749"/>
    </location>
</feature>
<feature type="compositionally biased region" description="Polar residues" evidence="1">
    <location>
        <begin position="50"/>
        <end position="62"/>
    </location>
</feature>
<feature type="compositionally biased region" description="Basic and acidic residues" evidence="1">
    <location>
        <begin position="78"/>
        <end position="121"/>
    </location>
</feature>
<protein>
    <submittedName>
        <fullName evidence="2">Uncharacterized protein</fullName>
    </submittedName>
</protein>
<gene>
    <name evidence="2" type="ORF">CHGG_03184</name>
</gene>
<feature type="compositionally biased region" description="Basic and acidic residues" evidence="1">
    <location>
        <begin position="408"/>
        <end position="418"/>
    </location>
</feature>
<feature type="compositionally biased region" description="Low complexity" evidence="1">
    <location>
        <begin position="694"/>
        <end position="703"/>
    </location>
</feature>
<evidence type="ECO:0000313" key="3">
    <source>
        <dbReference type="Proteomes" id="UP000001056"/>
    </source>
</evidence>
<feature type="compositionally biased region" description="Basic residues" evidence="1">
    <location>
        <begin position="312"/>
        <end position="324"/>
    </location>
</feature>
<feature type="compositionally biased region" description="Basic and acidic residues" evidence="1">
    <location>
        <begin position="810"/>
        <end position="861"/>
    </location>
</feature>
<dbReference type="Proteomes" id="UP000001056">
    <property type="component" value="Unassembled WGS sequence"/>
</dbReference>
<dbReference type="InParanoid" id="Q2H9C0"/>
<dbReference type="AlphaFoldDB" id="Q2H9C0"/>
<feature type="compositionally biased region" description="Pro residues" evidence="1">
    <location>
        <begin position="433"/>
        <end position="448"/>
    </location>
</feature>
<keyword evidence="3" id="KW-1185">Reference proteome</keyword>
<feature type="compositionally biased region" description="Pro residues" evidence="1">
    <location>
        <begin position="298"/>
        <end position="307"/>
    </location>
</feature>
<sequence>MRPSLSGLLTTQQSTNLPSLQHMVTKATLGQQPSRTVNAGGQQYHPHSPVGQQYYTTPAPASTAQWRQRQYATAQPDAHVEISDLRKERPLTNEEASREKNFRPDPSTTKKEAARAVRKLDQTTTSVTEKKRDLTEDQRRQVELALLSLRQEWDDETFETALVQLDDELEEKPKESEREGETERERRKDKHRKEDAGRSGAARVSSKPHSKPHSKPKQPKKTTTERQNVPPPQMNNLPPQQNIPPPQQNNPPPQQGIPPPQLKNPPLQPPPRPTETRGPNPAHQAQAYAHDPRTAPAQAPPRRPPNSPVRRAPSHQRSSHHRRPSPPIRNRARSPFSTDESTSSTVFSDADDDTDYTSPSTPSYASSRDFFGRPRQSSRYRESPAHYGIQPKFRRGKPQGEVHIQPQRSHERRPDLGGRQHTIPVLNQQPLPRHMPNPAPGPGFPRPVPGNANMADAVPPAAPSQPPPALVPTGPRPTGPAQFPPPPPPPPAGAQSQGRLPGHNPTAFPSQPNPTPPPGQHNPEPAPGQNGQGFPGGPGSHPPPNMTPRNPGAMNGMNGMGQTNPNQPVNLAGNPVNGPNPVMHPRHSGNAGNTEGNPSQILPQNPALNPTALYAKAYAKGRADIHEEALHMAERVAERVVAAAVPLKAEGRRRGASPVVIQEDRGRGRGRGHDRDRDRDDYNNNRGRGRRSPSRSTSTSRSASRSRSRSRSLDRDRNTRDRRREGSRSVNRRRDREGGERNRSRSHEPRRSRRRGHHDRDRSRSVDRERHRGKTRSRTRSSRSRSLGRQRSGRGQTRDRSRSRSRSKSRSLDRGGDRHRYPSGDRHRQPDRGWDSDRQKGRRGGEWGRERNRSRSLDRVRPRSPPQSHRGPRSGFRIVRPSNGYAVPRDGAGRKGLERDMDRLRLDERDGVGLGDDEFYGQGRNGQFHGTPPTRAWVRDAGRDADRERDIRAERLRRDEEERIRDDFIRRRDSGIDVGPPFGDSNPFVPQPGFGRRTGMGTGMHVRVDGY</sequence>
<evidence type="ECO:0000256" key="1">
    <source>
        <dbReference type="SAM" id="MobiDB-lite"/>
    </source>
</evidence>
<feature type="compositionally biased region" description="Basic and acidic residues" evidence="1">
    <location>
        <begin position="128"/>
        <end position="137"/>
    </location>
</feature>
<feature type="compositionally biased region" description="Basic residues" evidence="1">
    <location>
        <begin position="771"/>
        <end position="792"/>
    </location>
</feature>
<dbReference type="EMBL" id="CH408030">
    <property type="protein sequence ID" value="EAQ91249.1"/>
    <property type="molecule type" value="Genomic_DNA"/>
</dbReference>
<evidence type="ECO:0000313" key="2">
    <source>
        <dbReference type="EMBL" id="EAQ91249.1"/>
    </source>
</evidence>
<feature type="region of interest" description="Disordered" evidence="1">
    <location>
        <begin position="164"/>
        <end position="605"/>
    </location>
</feature>
<dbReference type="OMA" id="WRETEND"/>
<feature type="region of interest" description="Disordered" evidence="1">
    <location>
        <begin position="651"/>
        <end position="904"/>
    </location>
</feature>
<dbReference type="PRINTS" id="PR01217">
    <property type="entry name" value="PRICHEXTENSN"/>
</dbReference>
<feature type="region of interest" description="Disordered" evidence="1">
    <location>
        <begin position="973"/>
        <end position="1001"/>
    </location>
</feature>
<feature type="compositionally biased region" description="Pro residues" evidence="1">
    <location>
        <begin position="460"/>
        <end position="492"/>
    </location>
</feature>
<name>Q2H9C0_CHAGB</name>
<dbReference type="eggNOG" id="ENOG502R96U">
    <property type="taxonomic scope" value="Eukaryota"/>
</dbReference>
<feature type="compositionally biased region" description="Low complexity" evidence="1">
    <location>
        <begin position="548"/>
        <end position="566"/>
    </location>
</feature>
<dbReference type="HOGENOM" id="CLU_297711_0_0_1"/>
<dbReference type="VEuPathDB" id="FungiDB:CHGG_03184"/>
<feature type="compositionally biased region" description="Polar residues" evidence="1">
    <location>
        <begin position="29"/>
        <end position="41"/>
    </location>
</feature>
<feature type="compositionally biased region" description="Basic residues" evidence="1">
    <location>
        <begin position="206"/>
        <end position="220"/>
    </location>
</feature>
<dbReference type="RefSeq" id="XP_001229700.1">
    <property type="nucleotide sequence ID" value="XM_001229699.1"/>
</dbReference>
<feature type="compositionally biased region" description="Polar residues" evidence="1">
    <location>
        <begin position="590"/>
        <end position="605"/>
    </location>
</feature>
<feature type="compositionally biased region" description="Gly residues" evidence="1">
    <location>
        <begin position="530"/>
        <end position="539"/>
    </location>
</feature>
<feature type="compositionally biased region" description="Pro residues" evidence="1">
    <location>
        <begin position="241"/>
        <end position="273"/>
    </location>
</feature>
<feature type="compositionally biased region" description="Basic and acidic residues" evidence="1">
    <location>
        <begin position="662"/>
        <end position="683"/>
    </location>
</feature>
<feature type="region of interest" description="Disordered" evidence="1">
    <location>
        <begin position="29"/>
        <end position="62"/>
    </location>
</feature>
<feature type="compositionally biased region" description="Basic and acidic residues" evidence="1">
    <location>
        <begin position="891"/>
        <end position="904"/>
    </location>
</feature>
<feature type="compositionally biased region" description="Low complexity" evidence="1">
    <location>
        <begin position="356"/>
        <end position="367"/>
    </location>
</feature>
<dbReference type="OrthoDB" id="3440029at2759"/>
<feature type="region of interest" description="Disordered" evidence="1">
    <location>
        <begin position="74"/>
        <end position="137"/>
    </location>
</feature>
<feature type="compositionally biased region" description="Basic and acidic residues" evidence="1">
    <location>
        <begin position="171"/>
        <end position="197"/>
    </location>
</feature>
<organism evidence="2 3">
    <name type="scientific">Chaetomium globosum (strain ATCC 6205 / CBS 148.51 / DSM 1962 / NBRC 6347 / NRRL 1970)</name>
    <name type="common">Soil fungus</name>
    <dbReference type="NCBI Taxonomy" id="306901"/>
    <lineage>
        <taxon>Eukaryota</taxon>
        <taxon>Fungi</taxon>
        <taxon>Dikarya</taxon>
        <taxon>Ascomycota</taxon>
        <taxon>Pezizomycotina</taxon>
        <taxon>Sordariomycetes</taxon>
        <taxon>Sordariomycetidae</taxon>
        <taxon>Sordariales</taxon>
        <taxon>Chaetomiaceae</taxon>
        <taxon>Chaetomium</taxon>
    </lineage>
</organism>
<dbReference type="GeneID" id="4389870"/>
<accession>Q2H9C0</accession>
<feature type="compositionally biased region" description="Pro residues" evidence="1">
    <location>
        <begin position="511"/>
        <end position="526"/>
    </location>
</feature>
<proteinExistence type="predicted"/>
<dbReference type="STRING" id="306901.Q2H9C0"/>
<reference evidence="3" key="1">
    <citation type="journal article" date="2015" name="Genome Announc.">
        <title>Draft genome sequence of the cellulolytic fungus Chaetomium globosum.</title>
        <authorList>
            <person name="Cuomo C.A."/>
            <person name="Untereiner W.A."/>
            <person name="Ma L.-J."/>
            <person name="Grabherr M."/>
            <person name="Birren B.W."/>
        </authorList>
    </citation>
    <scope>NUCLEOTIDE SEQUENCE [LARGE SCALE GENOMIC DNA]</scope>
    <source>
        <strain evidence="3">ATCC 6205 / CBS 148.51 / DSM 1962 / NBRC 6347 / NRRL 1970</strain>
    </source>
</reference>
<feature type="compositionally biased region" description="Basic and acidic residues" evidence="1">
    <location>
        <begin position="758"/>
        <end position="770"/>
    </location>
</feature>